<dbReference type="InterPro" id="IPR011530">
    <property type="entry name" value="rRNA_adenine_dimethylase"/>
</dbReference>
<evidence type="ECO:0000256" key="5">
    <source>
        <dbReference type="ARBA" id="ARBA00022691"/>
    </source>
</evidence>
<feature type="binding site" evidence="7">
    <location>
        <position position="17"/>
    </location>
    <ligand>
        <name>S-adenosyl-L-methionine</name>
        <dbReference type="ChEBI" id="CHEBI:59789"/>
    </ligand>
</feature>
<comment type="caution">
    <text evidence="9">The sequence shown here is derived from an EMBL/GenBank/DDBJ whole genome shotgun (WGS) entry which is preliminary data.</text>
</comment>
<evidence type="ECO:0000259" key="8">
    <source>
        <dbReference type="SMART" id="SM00650"/>
    </source>
</evidence>
<protein>
    <submittedName>
        <fullName evidence="9">Ribosomal RNA small subunit methyltransferase A</fullName>
    </submittedName>
</protein>
<dbReference type="PROSITE" id="PS01131">
    <property type="entry name" value="RRNA_A_DIMETH"/>
    <property type="match status" value="1"/>
</dbReference>
<feature type="binding site" evidence="7">
    <location>
        <position position="84"/>
    </location>
    <ligand>
        <name>S-adenosyl-L-methionine</name>
        <dbReference type="ChEBI" id="CHEBI:59789"/>
    </ligand>
</feature>
<dbReference type="EMBL" id="MHQD01000010">
    <property type="protein sequence ID" value="OGZ96532.1"/>
    <property type="molecule type" value="Genomic_DNA"/>
</dbReference>
<keyword evidence="4 7" id="KW-0808">Transferase</keyword>
<dbReference type="InterPro" id="IPR029063">
    <property type="entry name" value="SAM-dependent_MTases_sf"/>
</dbReference>
<keyword evidence="2" id="KW-0698">rRNA processing</keyword>
<evidence type="ECO:0000313" key="9">
    <source>
        <dbReference type="EMBL" id="OGZ96532.1"/>
    </source>
</evidence>
<gene>
    <name evidence="9" type="ORF">A2847_02610</name>
</gene>
<evidence type="ECO:0000256" key="1">
    <source>
        <dbReference type="ARBA" id="ARBA00022490"/>
    </source>
</evidence>
<dbReference type="GO" id="GO:0000179">
    <property type="term" value="F:rRNA (adenine-N6,N6-)-dimethyltransferase activity"/>
    <property type="evidence" value="ECO:0007669"/>
    <property type="project" value="UniProtKB-UniRule"/>
</dbReference>
<dbReference type="Gene3D" id="1.10.8.100">
    <property type="entry name" value="Ribosomal RNA adenine dimethylase-like, domain 2"/>
    <property type="match status" value="1"/>
</dbReference>
<dbReference type="AlphaFoldDB" id="A0A1G2KAT2"/>
<dbReference type="CDD" id="cd02440">
    <property type="entry name" value="AdoMet_MTases"/>
    <property type="match status" value="1"/>
</dbReference>
<keyword evidence="3 7" id="KW-0489">Methyltransferase</keyword>
<dbReference type="Gene3D" id="3.40.50.150">
    <property type="entry name" value="Vaccinia Virus protein VP39"/>
    <property type="match status" value="1"/>
</dbReference>
<dbReference type="SUPFAM" id="SSF53335">
    <property type="entry name" value="S-adenosyl-L-methionine-dependent methyltransferases"/>
    <property type="match status" value="1"/>
</dbReference>
<keyword evidence="5 7" id="KW-0949">S-adenosyl-L-methionine</keyword>
<dbReference type="InterPro" id="IPR001737">
    <property type="entry name" value="KsgA/Erm"/>
</dbReference>
<dbReference type="Pfam" id="PF00398">
    <property type="entry name" value="RrnaAD"/>
    <property type="match status" value="1"/>
</dbReference>
<dbReference type="PROSITE" id="PS51689">
    <property type="entry name" value="SAM_RNA_A_N6_MT"/>
    <property type="match status" value="1"/>
</dbReference>
<keyword evidence="1" id="KW-0963">Cytoplasm</keyword>
<dbReference type="InterPro" id="IPR020596">
    <property type="entry name" value="rRNA_Ade_Mease_Trfase_CS"/>
</dbReference>
<dbReference type="PANTHER" id="PTHR11727">
    <property type="entry name" value="DIMETHYLADENOSINE TRANSFERASE"/>
    <property type="match status" value="1"/>
</dbReference>
<comment type="similarity">
    <text evidence="7">Belongs to the class I-like SAM-binding methyltransferase superfamily. rRNA adenine N(6)-methyltransferase family.</text>
</comment>
<organism evidence="9 10">
    <name type="scientific">Candidatus Sungbacteria bacterium RIFCSPHIGHO2_01_FULL_50_25</name>
    <dbReference type="NCBI Taxonomy" id="1802265"/>
    <lineage>
        <taxon>Bacteria</taxon>
        <taxon>Candidatus Sungiibacteriota</taxon>
    </lineage>
</organism>
<evidence type="ECO:0000313" key="10">
    <source>
        <dbReference type="Proteomes" id="UP000178574"/>
    </source>
</evidence>
<comment type="caution">
    <text evidence="7">Lacks conserved residue(s) required for the propagation of feature annotation.</text>
</comment>
<dbReference type="InterPro" id="IPR020598">
    <property type="entry name" value="rRNA_Ade_methylase_Trfase_N"/>
</dbReference>
<dbReference type="InterPro" id="IPR023165">
    <property type="entry name" value="rRNA_Ade_diMease-like_C"/>
</dbReference>
<dbReference type="GO" id="GO:0005829">
    <property type="term" value="C:cytosol"/>
    <property type="evidence" value="ECO:0007669"/>
    <property type="project" value="TreeGrafter"/>
</dbReference>
<dbReference type="PANTHER" id="PTHR11727:SF7">
    <property type="entry name" value="DIMETHYLADENOSINE TRANSFERASE-RELATED"/>
    <property type="match status" value="1"/>
</dbReference>
<evidence type="ECO:0000256" key="4">
    <source>
        <dbReference type="ARBA" id="ARBA00022679"/>
    </source>
</evidence>
<feature type="binding site" evidence="7">
    <location>
        <position position="65"/>
    </location>
    <ligand>
        <name>S-adenosyl-L-methionine</name>
        <dbReference type="ChEBI" id="CHEBI:59789"/>
    </ligand>
</feature>
<evidence type="ECO:0000256" key="2">
    <source>
        <dbReference type="ARBA" id="ARBA00022552"/>
    </source>
</evidence>
<feature type="binding site" evidence="7">
    <location>
        <position position="38"/>
    </location>
    <ligand>
        <name>S-adenosyl-L-methionine</name>
        <dbReference type="ChEBI" id="CHEBI:59789"/>
    </ligand>
</feature>
<proteinExistence type="inferred from homology"/>
<dbReference type="GO" id="GO:0003723">
    <property type="term" value="F:RNA binding"/>
    <property type="evidence" value="ECO:0007669"/>
    <property type="project" value="UniProtKB-UniRule"/>
</dbReference>
<evidence type="ECO:0000256" key="6">
    <source>
        <dbReference type="ARBA" id="ARBA00022884"/>
    </source>
</evidence>
<evidence type="ECO:0000256" key="3">
    <source>
        <dbReference type="ARBA" id="ARBA00022603"/>
    </source>
</evidence>
<evidence type="ECO:0000256" key="7">
    <source>
        <dbReference type="PROSITE-ProRule" id="PRU01026"/>
    </source>
</evidence>
<name>A0A1G2KAT2_9BACT</name>
<feature type="binding site" evidence="7">
    <location>
        <position position="1"/>
    </location>
    <ligand>
        <name>S-adenosyl-L-methionine</name>
        <dbReference type="ChEBI" id="CHEBI:59789"/>
    </ligand>
</feature>
<dbReference type="Proteomes" id="UP000178574">
    <property type="component" value="Unassembled WGS sequence"/>
</dbReference>
<dbReference type="NCBIfam" id="TIGR00755">
    <property type="entry name" value="ksgA"/>
    <property type="match status" value="1"/>
</dbReference>
<keyword evidence="6 7" id="KW-0694">RNA-binding</keyword>
<dbReference type="SMART" id="SM00650">
    <property type="entry name" value="rADc"/>
    <property type="match status" value="1"/>
</dbReference>
<feature type="domain" description="Ribosomal RNA adenine methylase transferase N-terminal" evidence="8">
    <location>
        <begin position="1"/>
        <end position="167"/>
    </location>
</feature>
<accession>A0A1G2KAT2</accession>
<sequence>MIRAAEVATSDAILEIGPGSGALTRPLARAAKSVIAIEKDEALARALQQSLAKEGIENVEIIEGDILRLPKTRFKNVKFKVVSNIPYYLTSRLFRYFLDSAPRPETIVFTVQKEVAERITARPPDMNLLALSVTAFGKAEKLKNIPRECFSPKPDVESAVIRISGISDGFFKKNGVAPEEFFSLAREAFSKKRKMISSSLKKRVAPEIFEKAGVKKTARPQELGIEEWARLCRAAI</sequence>
<reference evidence="9 10" key="1">
    <citation type="journal article" date="2016" name="Nat. Commun.">
        <title>Thousands of microbial genomes shed light on interconnected biogeochemical processes in an aquifer system.</title>
        <authorList>
            <person name="Anantharaman K."/>
            <person name="Brown C.T."/>
            <person name="Hug L.A."/>
            <person name="Sharon I."/>
            <person name="Castelle C.J."/>
            <person name="Probst A.J."/>
            <person name="Thomas B.C."/>
            <person name="Singh A."/>
            <person name="Wilkins M.J."/>
            <person name="Karaoz U."/>
            <person name="Brodie E.L."/>
            <person name="Williams K.H."/>
            <person name="Hubbard S.S."/>
            <person name="Banfield J.F."/>
        </authorList>
    </citation>
    <scope>NUCLEOTIDE SEQUENCE [LARGE SCALE GENOMIC DNA]</scope>
</reference>